<dbReference type="PANTHER" id="PTHR36435:SF1">
    <property type="entry name" value="CAAX AMINO TERMINAL PROTEASE FAMILY PROTEIN"/>
    <property type="match status" value="1"/>
</dbReference>
<keyword evidence="3" id="KW-0378">Hydrolase</keyword>
<dbReference type="PANTHER" id="PTHR36435">
    <property type="entry name" value="SLR1288 PROTEIN"/>
    <property type="match status" value="1"/>
</dbReference>
<feature type="transmembrane region" description="Helical" evidence="1">
    <location>
        <begin position="174"/>
        <end position="192"/>
    </location>
</feature>
<dbReference type="RefSeq" id="WP_058738337.1">
    <property type="nucleotide sequence ID" value="NZ_CP011266.1"/>
</dbReference>
<dbReference type="Proteomes" id="UP000067738">
    <property type="component" value="Chromosome"/>
</dbReference>
<keyword evidence="1" id="KW-0812">Transmembrane</keyword>
<dbReference type="GO" id="GO:0080120">
    <property type="term" value="P:CAAX-box protein maturation"/>
    <property type="evidence" value="ECO:0007669"/>
    <property type="project" value="UniProtKB-ARBA"/>
</dbReference>
<dbReference type="GO" id="GO:0004175">
    <property type="term" value="F:endopeptidase activity"/>
    <property type="evidence" value="ECO:0007669"/>
    <property type="project" value="UniProtKB-ARBA"/>
</dbReference>
<dbReference type="GeneID" id="26735148"/>
<feature type="domain" description="CAAX prenyl protease 2/Lysostaphin resistance protein A-like" evidence="2">
    <location>
        <begin position="125"/>
        <end position="210"/>
    </location>
</feature>
<feature type="transmembrane region" description="Helical" evidence="1">
    <location>
        <begin position="77"/>
        <end position="102"/>
    </location>
</feature>
<sequence length="258" mass="29130">MSSLSDGIGKISILEILIILLALIGVTILFDIFEFSIGEDWVYVVIILYFIYRLRIFGSGFKNDLRNIFSKISPKSLLIIVIVNVFFSYGMLYLSNFALAYIPGFRDLLFTPLFSIMAFGSFGFIGGLISTIFISPICEELLFRGVFLNRLKIIVPTSFAIIITSILFGALHSYGSIISAFIFGICMCIIYLKTRNILTCILAHFLNNLLAEFLVHIDTGNLIFTNDIFIVVFSVLAVLSLYLIIVSIRQEWKYITKV</sequence>
<gene>
    <name evidence="3" type="ORF">sm9_0168</name>
</gene>
<dbReference type="Pfam" id="PF02517">
    <property type="entry name" value="Rce1-like"/>
    <property type="match status" value="1"/>
</dbReference>
<protein>
    <submittedName>
        <fullName evidence="3">CAAX amino terminal protease family protein</fullName>
    </submittedName>
</protein>
<feature type="transmembrane region" description="Helical" evidence="1">
    <location>
        <begin position="41"/>
        <end position="57"/>
    </location>
</feature>
<dbReference type="InterPro" id="IPR003675">
    <property type="entry name" value="Rce1/LyrA-like_dom"/>
</dbReference>
<evidence type="ECO:0000313" key="3">
    <source>
        <dbReference type="EMBL" id="ALT67977.1"/>
    </source>
</evidence>
<dbReference type="AlphaFoldDB" id="A0A0U3DNJ1"/>
<dbReference type="InterPro" id="IPR052710">
    <property type="entry name" value="CAAX_protease"/>
</dbReference>
<keyword evidence="4" id="KW-1185">Reference proteome</keyword>
<evidence type="ECO:0000256" key="1">
    <source>
        <dbReference type="SAM" id="Phobius"/>
    </source>
</evidence>
<evidence type="ECO:0000313" key="4">
    <source>
        <dbReference type="Proteomes" id="UP000067738"/>
    </source>
</evidence>
<keyword evidence="1" id="KW-1133">Transmembrane helix</keyword>
<dbReference type="PATRIC" id="fig|230361.4.peg.169"/>
<keyword evidence="1" id="KW-0472">Membrane</keyword>
<feature type="transmembrane region" description="Helical" evidence="1">
    <location>
        <begin position="228"/>
        <end position="248"/>
    </location>
</feature>
<feature type="transmembrane region" description="Helical" evidence="1">
    <location>
        <begin position="114"/>
        <end position="135"/>
    </location>
</feature>
<dbReference type="KEGG" id="mmil:sm9_0168"/>
<dbReference type="OrthoDB" id="275779at2157"/>
<organism evidence="3 4">
    <name type="scientific">Methanobrevibacter millerae</name>
    <dbReference type="NCBI Taxonomy" id="230361"/>
    <lineage>
        <taxon>Archaea</taxon>
        <taxon>Methanobacteriati</taxon>
        <taxon>Methanobacteriota</taxon>
        <taxon>Methanomada group</taxon>
        <taxon>Methanobacteria</taxon>
        <taxon>Methanobacteriales</taxon>
        <taxon>Methanobacteriaceae</taxon>
        <taxon>Methanobrevibacter</taxon>
    </lineage>
</organism>
<proteinExistence type="predicted"/>
<dbReference type="EMBL" id="CP011266">
    <property type="protein sequence ID" value="ALT67977.1"/>
    <property type="molecule type" value="Genomic_DNA"/>
</dbReference>
<accession>A0A0U3DNJ1</accession>
<dbReference type="GO" id="GO:0006508">
    <property type="term" value="P:proteolysis"/>
    <property type="evidence" value="ECO:0007669"/>
    <property type="project" value="UniProtKB-KW"/>
</dbReference>
<keyword evidence="3" id="KW-0645">Protease</keyword>
<feature type="transmembrane region" description="Helical" evidence="1">
    <location>
        <begin position="12"/>
        <end position="35"/>
    </location>
</feature>
<feature type="transmembrane region" description="Helical" evidence="1">
    <location>
        <begin position="147"/>
        <end position="168"/>
    </location>
</feature>
<feature type="transmembrane region" description="Helical" evidence="1">
    <location>
        <begin position="197"/>
        <end position="216"/>
    </location>
</feature>
<reference evidence="3 4" key="1">
    <citation type="submission" date="2015-04" db="EMBL/GenBank/DDBJ databases">
        <title>The complete genome sequence of the rumen methanogen Methanobrevibacter millerae SM9.</title>
        <authorList>
            <person name="Leahy S.C."/>
            <person name="Kelly W.J."/>
            <person name="Pacheco D.M."/>
            <person name="Li D."/>
            <person name="Altermann E."/>
            <person name="Attwood G.T."/>
        </authorList>
    </citation>
    <scope>NUCLEOTIDE SEQUENCE [LARGE SCALE GENOMIC DNA]</scope>
    <source>
        <strain evidence="3 4">SM9</strain>
    </source>
</reference>
<evidence type="ECO:0000259" key="2">
    <source>
        <dbReference type="Pfam" id="PF02517"/>
    </source>
</evidence>
<name>A0A0U3DNJ1_9EURY</name>